<keyword evidence="1" id="KW-1133">Transmembrane helix</keyword>
<gene>
    <name evidence="2" type="ORF">BU23DRAFT_95315</name>
</gene>
<proteinExistence type="predicted"/>
<dbReference type="Proteomes" id="UP000800036">
    <property type="component" value="Unassembled WGS sequence"/>
</dbReference>
<dbReference type="AlphaFoldDB" id="A0A6A5VCX4"/>
<evidence type="ECO:0000313" key="2">
    <source>
        <dbReference type="EMBL" id="KAF1974560.1"/>
    </source>
</evidence>
<sequence>MARSRAGKEARGVPAYFTWAAACIWFCGGGLRAALAWGFLVRAHLIPCLCSVPLLLTPARYTASIRDSNTLRVPLRRSIPPLSTTILPPRDPSNLKRILRSSPLRVVPPRDMDRRDTPMLLLFGYNHHSLHNCHDSNNALRHD</sequence>
<feature type="transmembrane region" description="Helical" evidence="1">
    <location>
        <begin position="12"/>
        <end position="31"/>
    </location>
</feature>
<keyword evidence="3" id="KW-1185">Reference proteome</keyword>
<dbReference type="PROSITE" id="PS51257">
    <property type="entry name" value="PROKAR_LIPOPROTEIN"/>
    <property type="match status" value="1"/>
</dbReference>
<protein>
    <submittedName>
        <fullName evidence="2">Uncharacterized protein</fullName>
    </submittedName>
</protein>
<organism evidence="2 3">
    <name type="scientific">Bimuria novae-zelandiae CBS 107.79</name>
    <dbReference type="NCBI Taxonomy" id="1447943"/>
    <lineage>
        <taxon>Eukaryota</taxon>
        <taxon>Fungi</taxon>
        <taxon>Dikarya</taxon>
        <taxon>Ascomycota</taxon>
        <taxon>Pezizomycotina</taxon>
        <taxon>Dothideomycetes</taxon>
        <taxon>Pleosporomycetidae</taxon>
        <taxon>Pleosporales</taxon>
        <taxon>Massarineae</taxon>
        <taxon>Didymosphaeriaceae</taxon>
        <taxon>Bimuria</taxon>
    </lineage>
</organism>
<keyword evidence="1" id="KW-0812">Transmembrane</keyword>
<name>A0A6A5VCX4_9PLEO</name>
<accession>A0A6A5VCX4</accession>
<evidence type="ECO:0000313" key="3">
    <source>
        <dbReference type="Proteomes" id="UP000800036"/>
    </source>
</evidence>
<reference evidence="2" key="1">
    <citation type="journal article" date="2020" name="Stud. Mycol.">
        <title>101 Dothideomycetes genomes: a test case for predicting lifestyles and emergence of pathogens.</title>
        <authorList>
            <person name="Haridas S."/>
            <person name="Albert R."/>
            <person name="Binder M."/>
            <person name="Bloem J."/>
            <person name="Labutti K."/>
            <person name="Salamov A."/>
            <person name="Andreopoulos B."/>
            <person name="Baker S."/>
            <person name="Barry K."/>
            <person name="Bills G."/>
            <person name="Bluhm B."/>
            <person name="Cannon C."/>
            <person name="Castanera R."/>
            <person name="Culley D."/>
            <person name="Daum C."/>
            <person name="Ezra D."/>
            <person name="Gonzalez J."/>
            <person name="Henrissat B."/>
            <person name="Kuo A."/>
            <person name="Liang C."/>
            <person name="Lipzen A."/>
            <person name="Lutzoni F."/>
            <person name="Magnuson J."/>
            <person name="Mondo S."/>
            <person name="Nolan M."/>
            <person name="Ohm R."/>
            <person name="Pangilinan J."/>
            <person name="Park H.-J."/>
            <person name="Ramirez L."/>
            <person name="Alfaro M."/>
            <person name="Sun H."/>
            <person name="Tritt A."/>
            <person name="Yoshinaga Y."/>
            <person name="Zwiers L.-H."/>
            <person name="Turgeon B."/>
            <person name="Goodwin S."/>
            <person name="Spatafora J."/>
            <person name="Crous P."/>
            <person name="Grigoriev I."/>
        </authorList>
    </citation>
    <scope>NUCLEOTIDE SEQUENCE</scope>
    <source>
        <strain evidence="2">CBS 107.79</strain>
    </source>
</reference>
<evidence type="ECO:0000256" key="1">
    <source>
        <dbReference type="SAM" id="Phobius"/>
    </source>
</evidence>
<keyword evidence="1" id="KW-0472">Membrane</keyword>
<dbReference type="EMBL" id="ML976674">
    <property type="protein sequence ID" value="KAF1974560.1"/>
    <property type="molecule type" value="Genomic_DNA"/>
</dbReference>